<evidence type="ECO:0000313" key="2">
    <source>
        <dbReference type="Proteomes" id="UP000807353"/>
    </source>
</evidence>
<comment type="caution">
    <text evidence="1">The sequence shown here is derived from an EMBL/GenBank/DDBJ whole genome shotgun (WGS) entry which is preliminary data.</text>
</comment>
<protein>
    <submittedName>
        <fullName evidence="1">Uncharacterized protein</fullName>
    </submittedName>
</protein>
<name>A0A9P5Y6E8_9AGAR</name>
<dbReference type="EMBL" id="MU150265">
    <property type="protein sequence ID" value="KAF9463138.1"/>
    <property type="molecule type" value="Genomic_DNA"/>
</dbReference>
<dbReference type="AlphaFoldDB" id="A0A9P5Y6E8"/>
<accession>A0A9P5Y6E8</accession>
<organism evidence="1 2">
    <name type="scientific">Collybia nuda</name>
    <dbReference type="NCBI Taxonomy" id="64659"/>
    <lineage>
        <taxon>Eukaryota</taxon>
        <taxon>Fungi</taxon>
        <taxon>Dikarya</taxon>
        <taxon>Basidiomycota</taxon>
        <taxon>Agaricomycotina</taxon>
        <taxon>Agaricomycetes</taxon>
        <taxon>Agaricomycetidae</taxon>
        <taxon>Agaricales</taxon>
        <taxon>Tricholomatineae</taxon>
        <taxon>Clitocybaceae</taxon>
        <taxon>Collybia</taxon>
    </lineage>
</organism>
<dbReference type="OrthoDB" id="2796893at2759"/>
<keyword evidence="2" id="KW-1185">Reference proteome</keyword>
<gene>
    <name evidence="1" type="ORF">BDZ94DRAFT_639451</name>
</gene>
<reference evidence="1" key="1">
    <citation type="submission" date="2020-11" db="EMBL/GenBank/DDBJ databases">
        <authorList>
            <consortium name="DOE Joint Genome Institute"/>
            <person name="Ahrendt S."/>
            <person name="Riley R."/>
            <person name="Andreopoulos W."/>
            <person name="Labutti K."/>
            <person name="Pangilinan J."/>
            <person name="Ruiz-Duenas F.J."/>
            <person name="Barrasa J.M."/>
            <person name="Sanchez-Garcia M."/>
            <person name="Camarero S."/>
            <person name="Miyauchi S."/>
            <person name="Serrano A."/>
            <person name="Linde D."/>
            <person name="Babiker R."/>
            <person name="Drula E."/>
            <person name="Ayuso-Fernandez I."/>
            <person name="Pacheco R."/>
            <person name="Padilla G."/>
            <person name="Ferreira P."/>
            <person name="Barriuso J."/>
            <person name="Kellner H."/>
            <person name="Castanera R."/>
            <person name="Alfaro M."/>
            <person name="Ramirez L."/>
            <person name="Pisabarro A.G."/>
            <person name="Kuo A."/>
            <person name="Tritt A."/>
            <person name="Lipzen A."/>
            <person name="He G."/>
            <person name="Yan M."/>
            <person name="Ng V."/>
            <person name="Cullen D."/>
            <person name="Martin F."/>
            <person name="Rosso M.-N."/>
            <person name="Henrissat B."/>
            <person name="Hibbett D."/>
            <person name="Martinez A.T."/>
            <person name="Grigoriev I.V."/>
        </authorList>
    </citation>
    <scope>NUCLEOTIDE SEQUENCE</scope>
    <source>
        <strain evidence="1">CBS 247.69</strain>
    </source>
</reference>
<sequence length="188" mass="20426">MHWQWQDLLALSFGTPFQPTPSMNTSVGNITFLEPVTQTDTKNMISTSAKCSADFGLHNSVGVSPCLLAAEIMGACSGGHWHIPALPNGTHYLPPKNEPDGGSSGLCSCSWVYYNLLGACTACQNIGRGSIVSWTRYRSGCSPLHLSNIYFPKNISLHVLIPQWATLNRKSCKSYTSPSDNSKSFPLE</sequence>
<proteinExistence type="predicted"/>
<dbReference type="Proteomes" id="UP000807353">
    <property type="component" value="Unassembled WGS sequence"/>
</dbReference>
<evidence type="ECO:0000313" key="1">
    <source>
        <dbReference type="EMBL" id="KAF9463138.1"/>
    </source>
</evidence>